<keyword evidence="4 6" id="KW-0378">Hydrolase</keyword>
<evidence type="ECO:0000256" key="6">
    <source>
        <dbReference type="HAMAP-Rule" id="MF_00265"/>
    </source>
</evidence>
<protein>
    <recommendedName>
        <fullName evidence="6">Ribonuclease VapC</fullName>
        <shortName evidence="6">RNase VapC</shortName>
        <ecNumber evidence="6">3.1.-.-</ecNumber>
    </recommendedName>
    <alternativeName>
        <fullName evidence="6">Toxin VapC</fullName>
    </alternativeName>
</protein>
<dbReference type="GO" id="GO:0000287">
    <property type="term" value="F:magnesium ion binding"/>
    <property type="evidence" value="ECO:0007669"/>
    <property type="project" value="UniProtKB-UniRule"/>
</dbReference>
<evidence type="ECO:0000256" key="1">
    <source>
        <dbReference type="ARBA" id="ARBA00022649"/>
    </source>
</evidence>
<keyword evidence="3 6" id="KW-0479">Metal-binding</keyword>
<name>A0A849ARP4_9MICO</name>
<dbReference type="Gene3D" id="3.40.50.1010">
    <property type="entry name" value="5'-nuclease"/>
    <property type="match status" value="1"/>
</dbReference>
<dbReference type="GO" id="GO:0090729">
    <property type="term" value="F:toxin activity"/>
    <property type="evidence" value="ECO:0007669"/>
    <property type="project" value="UniProtKB-KW"/>
</dbReference>
<dbReference type="EC" id="3.1.-.-" evidence="6"/>
<dbReference type="Pfam" id="PF01850">
    <property type="entry name" value="PIN"/>
    <property type="match status" value="1"/>
</dbReference>
<proteinExistence type="inferred from homology"/>
<reference evidence="8 9" key="1">
    <citation type="submission" date="2020-05" db="EMBL/GenBank/DDBJ databases">
        <title>Flexivirga sp. ID2601S isolated from air conditioner.</title>
        <authorList>
            <person name="Kim D.H."/>
        </authorList>
    </citation>
    <scope>NUCLEOTIDE SEQUENCE [LARGE SCALE GENOMIC DNA]</scope>
    <source>
        <strain evidence="8 9">ID2601S</strain>
    </source>
</reference>
<dbReference type="HAMAP" id="MF_00265">
    <property type="entry name" value="VapC_Nob1"/>
    <property type="match status" value="1"/>
</dbReference>
<dbReference type="SUPFAM" id="SSF88723">
    <property type="entry name" value="PIN domain-like"/>
    <property type="match status" value="1"/>
</dbReference>
<feature type="binding site" evidence="6">
    <location>
        <position position="101"/>
    </location>
    <ligand>
        <name>Mg(2+)</name>
        <dbReference type="ChEBI" id="CHEBI:18420"/>
    </ligand>
</feature>
<sequence>MIVYLDTSALVPLMIAEPTSDACGEFWDLADRVVCTRLAYVEAVAALAMAERMDRVSSRQASRGRAVLDELWLDIDVVELGPELMAAAARQATVHGLRGYDATHCAAAVNVNDPELVAVSGDKRLLSAWLTEGVAVGDVSA</sequence>
<feature type="domain" description="PIN" evidence="7">
    <location>
        <begin position="3"/>
        <end position="125"/>
    </location>
</feature>
<evidence type="ECO:0000256" key="2">
    <source>
        <dbReference type="ARBA" id="ARBA00022722"/>
    </source>
</evidence>
<evidence type="ECO:0000313" key="9">
    <source>
        <dbReference type="Proteomes" id="UP000557772"/>
    </source>
</evidence>
<keyword evidence="2 6" id="KW-0540">Nuclease</keyword>
<evidence type="ECO:0000256" key="4">
    <source>
        <dbReference type="ARBA" id="ARBA00022801"/>
    </source>
</evidence>
<evidence type="ECO:0000313" key="8">
    <source>
        <dbReference type="EMBL" id="NNG40950.1"/>
    </source>
</evidence>
<evidence type="ECO:0000259" key="7">
    <source>
        <dbReference type="Pfam" id="PF01850"/>
    </source>
</evidence>
<dbReference type="Proteomes" id="UP000557772">
    <property type="component" value="Unassembled WGS sequence"/>
</dbReference>
<dbReference type="RefSeq" id="WP_171157800.1">
    <property type="nucleotide sequence ID" value="NZ_JABENB010000003.1"/>
</dbReference>
<gene>
    <name evidence="6" type="primary">vapC</name>
    <name evidence="8" type="ORF">HJ588_16955</name>
</gene>
<comment type="similarity">
    <text evidence="6">Belongs to the PINc/VapC protein family.</text>
</comment>
<evidence type="ECO:0000256" key="5">
    <source>
        <dbReference type="ARBA" id="ARBA00022842"/>
    </source>
</evidence>
<comment type="function">
    <text evidence="6">Toxic component of a toxin-antitoxin (TA) system. An RNase.</text>
</comment>
<dbReference type="GO" id="GO:0004540">
    <property type="term" value="F:RNA nuclease activity"/>
    <property type="evidence" value="ECO:0007669"/>
    <property type="project" value="InterPro"/>
</dbReference>
<organism evidence="8 9">
    <name type="scientific">Flexivirga aerilata</name>
    <dbReference type="NCBI Taxonomy" id="1656889"/>
    <lineage>
        <taxon>Bacteria</taxon>
        <taxon>Bacillati</taxon>
        <taxon>Actinomycetota</taxon>
        <taxon>Actinomycetes</taxon>
        <taxon>Micrococcales</taxon>
        <taxon>Dermacoccaceae</taxon>
        <taxon>Flexivirga</taxon>
    </lineage>
</organism>
<feature type="binding site" evidence="6">
    <location>
        <position position="6"/>
    </location>
    <ligand>
        <name>Mg(2+)</name>
        <dbReference type="ChEBI" id="CHEBI:18420"/>
    </ligand>
</feature>
<dbReference type="AlphaFoldDB" id="A0A849ARP4"/>
<accession>A0A849ARP4</accession>
<dbReference type="InterPro" id="IPR022907">
    <property type="entry name" value="VapC_family"/>
</dbReference>
<dbReference type="CDD" id="cd09874">
    <property type="entry name" value="PIN_MT3492-like"/>
    <property type="match status" value="1"/>
</dbReference>
<keyword evidence="6" id="KW-0800">Toxin</keyword>
<dbReference type="InterPro" id="IPR029060">
    <property type="entry name" value="PIN-like_dom_sf"/>
</dbReference>
<dbReference type="EMBL" id="JABENB010000003">
    <property type="protein sequence ID" value="NNG40950.1"/>
    <property type="molecule type" value="Genomic_DNA"/>
</dbReference>
<comment type="cofactor">
    <cofactor evidence="6">
        <name>Mg(2+)</name>
        <dbReference type="ChEBI" id="CHEBI:18420"/>
    </cofactor>
</comment>
<evidence type="ECO:0000256" key="3">
    <source>
        <dbReference type="ARBA" id="ARBA00022723"/>
    </source>
</evidence>
<keyword evidence="1 6" id="KW-1277">Toxin-antitoxin system</keyword>
<keyword evidence="9" id="KW-1185">Reference proteome</keyword>
<keyword evidence="5 6" id="KW-0460">Magnesium</keyword>
<dbReference type="InterPro" id="IPR002716">
    <property type="entry name" value="PIN_dom"/>
</dbReference>
<dbReference type="GO" id="GO:0016787">
    <property type="term" value="F:hydrolase activity"/>
    <property type="evidence" value="ECO:0007669"/>
    <property type="project" value="UniProtKB-KW"/>
</dbReference>
<comment type="caution">
    <text evidence="8">The sequence shown here is derived from an EMBL/GenBank/DDBJ whole genome shotgun (WGS) entry which is preliminary data.</text>
</comment>